<evidence type="ECO:0000313" key="11">
    <source>
        <dbReference type="Proteomes" id="UP001162031"/>
    </source>
</evidence>
<evidence type="ECO:0000259" key="8">
    <source>
        <dbReference type="PROSITE" id="PS50006"/>
    </source>
</evidence>
<organism evidence="10 11">
    <name type="scientific">Hyaloperonospora brassicae</name>
    <name type="common">Brassica downy mildew</name>
    <name type="synonym">Peronospora brassicae</name>
    <dbReference type="NCBI Taxonomy" id="162125"/>
    <lineage>
        <taxon>Eukaryota</taxon>
        <taxon>Sar</taxon>
        <taxon>Stramenopiles</taxon>
        <taxon>Oomycota</taxon>
        <taxon>Peronosporomycetes</taxon>
        <taxon>Peronosporales</taxon>
        <taxon>Peronosporaceae</taxon>
        <taxon>Hyaloperonospora</taxon>
    </lineage>
</organism>
<proteinExistence type="inferred from homology"/>
<comment type="caution">
    <text evidence="10">The sequence shown here is derived from an EMBL/GenBank/DDBJ whole genome shotgun (WGS) entry which is preliminary data.</text>
</comment>
<evidence type="ECO:0000256" key="2">
    <source>
        <dbReference type="ARBA" id="ARBA00017908"/>
    </source>
</evidence>
<dbReference type="SMART" id="SM00184">
    <property type="entry name" value="RING"/>
    <property type="match status" value="1"/>
</dbReference>
<dbReference type="Pfam" id="PF00498">
    <property type="entry name" value="FHA"/>
    <property type="match status" value="1"/>
</dbReference>
<protein>
    <recommendedName>
        <fullName evidence="2">E3 ubiquitin-protein ligase CHFR</fullName>
    </recommendedName>
</protein>
<dbReference type="PROSITE" id="PS00518">
    <property type="entry name" value="ZF_RING_1"/>
    <property type="match status" value="1"/>
</dbReference>
<dbReference type="PANTHER" id="PTHR16079">
    <property type="entry name" value="UBIQUITIN LIGASE PROTEIN CHFR"/>
    <property type="match status" value="1"/>
</dbReference>
<dbReference type="EMBL" id="CANTFL010001075">
    <property type="protein sequence ID" value="CAI5731033.1"/>
    <property type="molecule type" value="Genomic_DNA"/>
</dbReference>
<dbReference type="SUPFAM" id="SSF49879">
    <property type="entry name" value="SMAD/FHA domain"/>
    <property type="match status" value="1"/>
</dbReference>
<gene>
    <name evidence="10" type="ORF">HBR001_LOCUS5052</name>
</gene>
<keyword evidence="4 6" id="KW-0863">Zinc-finger</keyword>
<dbReference type="InterPro" id="IPR017907">
    <property type="entry name" value="Znf_RING_CS"/>
</dbReference>
<feature type="domain" description="RING-type" evidence="9">
    <location>
        <begin position="286"/>
        <end position="324"/>
    </location>
</feature>
<reference evidence="10" key="1">
    <citation type="submission" date="2022-12" db="EMBL/GenBank/DDBJ databases">
        <authorList>
            <person name="Webb A."/>
        </authorList>
    </citation>
    <scope>NUCLEOTIDE SEQUENCE</scope>
    <source>
        <strain evidence="10">Hp1</strain>
    </source>
</reference>
<feature type="domain" description="FHA" evidence="8">
    <location>
        <begin position="16"/>
        <end position="80"/>
    </location>
</feature>
<dbReference type="PROSITE" id="PS50006">
    <property type="entry name" value="FHA_DOMAIN"/>
    <property type="match status" value="1"/>
</dbReference>
<keyword evidence="11" id="KW-1185">Reference proteome</keyword>
<dbReference type="PANTHER" id="PTHR16079:SF4">
    <property type="entry name" value="E3 UBIQUITIN-PROTEIN LIGASE CHFR"/>
    <property type="match status" value="1"/>
</dbReference>
<keyword evidence="3" id="KW-0479">Metal-binding</keyword>
<feature type="compositionally biased region" description="Basic and acidic residues" evidence="7">
    <location>
        <begin position="217"/>
        <end position="229"/>
    </location>
</feature>
<evidence type="ECO:0000259" key="9">
    <source>
        <dbReference type="PROSITE" id="PS50089"/>
    </source>
</evidence>
<dbReference type="SUPFAM" id="SSF57850">
    <property type="entry name" value="RING/U-box"/>
    <property type="match status" value="1"/>
</dbReference>
<dbReference type="GO" id="GO:0006511">
    <property type="term" value="P:ubiquitin-dependent protein catabolic process"/>
    <property type="evidence" value="ECO:0007669"/>
    <property type="project" value="TreeGrafter"/>
</dbReference>
<dbReference type="Gene3D" id="2.60.200.20">
    <property type="match status" value="1"/>
</dbReference>
<dbReference type="InterPro" id="IPR001841">
    <property type="entry name" value="Znf_RING"/>
</dbReference>
<evidence type="ECO:0000313" key="10">
    <source>
        <dbReference type="EMBL" id="CAI5731033.1"/>
    </source>
</evidence>
<evidence type="ECO:0000256" key="1">
    <source>
        <dbReference type="ARBA" id="ARBA00005797"/>
    </source>
</evidence>
<dbReference type="Proteomes" id="UP001162031">
    <property type="component" value="Unassembled WGS sequence"/>
</dbReference>
<dbReference type="CDD" id="cd00060">
    <property type="entry name" value="FHA"/>
    <property type="match status" value="1"/>
</dbReference>
<keyword evidence="5" id="KW-0862">Zinc</keyword>
<feature type="region of interest" description="Disordered" evidence="7">
    <location>
        <begin position="184"/>
        <end position="277"/>
    </location>
</feature>
<dbReference type="InterPro" id="IPR013083">
    <property type="entry name" value="Znf_RING/FYVE/PHD"/>
</dbReference>
<dbReference type="GO" id="GO:0005634">
    <property type="term" value="C:nucleus"/>
    <property type="evidence" value="ECO:0007669"/>
    <property type="project" value="TreeGrafter"/>
</dbReference>
<dbReference type="Gene3D" id="3.30.40.10">
    <property type="entry name" value="Zinc/RING finger domain, C3HC4 (zinc finger)"/>
    <property type="match status" value="1"/>
</dbReference>
<name>A0AAV0U4R3_HYABA</name>
<dbReference type="GO" id="GO:0008270">
    <property type="term" value="F:zinc ion binding"/>
    <property type="evidence" value="ECO:0007669"/>
    <property type="project" value="UniProtKB-KW"/>
</dbReference>
<evidence type="ECO:0000256" key="4">
    <source>
        <dbReference type="ARBA" id="ARBA00022771"/>
    </source>
</evidence>
<evidence type="ECO:0000256" key="7">
    <source>
        <dbReference type="SAM" id="MobiDB-lite"/>
    </source>
</evidence>
<comment type="similarity">
    <text evidence="1">Belongs to the CHFR family.</text>
</comment>
<dbReference type="GO" id="GO:0004842">
    <property type="term" value="F:ubiquitin-protein transferase activity"/>
    <property type="evidence" value="ECO:0007669"/>
    <property type="project" value="TreeGrafter"/>
</dbReference>
<dbReference type="InterPro" id="IPR000253">
    <property type="entry name" value="FHA_dom"/>
</dbReference>
<dbReference type="GO" id="GO:0016567">
    <property type="term" value="P:protein ubiquitination"/>
    <property type="evidence" value="ECO:0007669"/>
    <property type="project" value="TreeGrafter"/>
</dbReference>
<dbReference type="InterPro" id="IPR008984">
    <property type="entry name" value="SMAD_FHA_dom_sf"/>
</dbReference>
<feature type="compositionally biased region" description="Polar residues" evidence="7">
    <location>
        <begin position="193"/>
        <end position="207"/>
    </location>
</feature>
<evidence type="ECO:0000256" key="6">
    <source>
        <dbReference type="PROSITE-ProRule" id="PRU00175"/>
    </source>
</evidence>
<evidence type="ECO:0000256" key="5">
    <source>
        <dbReference type="ARBA" id="ARBA00022833"/>
    </source>
</evidence>
<dbReference type="Pfam" id="PF13639">
    <property type="entry name" value="zf-RING_2"/>
    <property type="match status" value="1"/>
</dbReference>
<dbReference type="PROSITE" id="PS50089">
    <property type="entry name" value="ZF_RING_2"/>
    <property type="match status" value="1"/>
</dbReference>
<sequence>MLRDVALGSWEFSASFCVGRSRGCEVSIVTSEDTRTVSKRHVGFMPLTETFTTTAGYGKRRWLVHDLETMNGTAVNGEEIPAGGNRELRGGDEVVLASAMRQCVRLQVQFSDEARSRIVVKALACSTAPSPAPLHRRLVTPGTLARRSPRRNVVTTASVAATGLDRSMATIAGSPAVMRTGCRSGRVAGTLGSDANATTPLPQSVSQKRSRASPRHVVGEVKNVERNDKQQNTPQSQQRKRSRRGGINEEGDEAVARGGAATEEEVVSAAKKAREHEEEKERLMMCSVCLEYFHGSATLPCSHTFCGYCISNWFRHSLSCPECRNVVKTVPVRNRALDELVERLVGHTEAYKSHVRRRARMQRRLVESRQYTCGSSDDNGDVSEGAVRGVGCLQLGRTSTVESSRAHTSVFTRWSVDKRLVFSAYISNQFGETRLATCKKVGLTQLALDASSMNELITVAQNLLLDCVGLRMTSNECRQRLKIFVLFG</sequence>
<evidence type="ECO:0000256" key="3">
    <source>
        <dbReference type="ARBA" id="ARBA00022723"/>
    </source>
</evidence>
<dbReference type="InterPro" id="IPR052256">
    <property type="entry name" value="E3_ubiquitin-ligase_CHFR"/>
</dbReference>
<accession>A0AAV0U4R3</accession>
<dbReference type="AlphaFoldDB" id="A0AAV0U4R3"/>